<dbReference type="GO" id="GO:0010960">
    <property type="term" value="P:magnesium ion homeostasis"/>
    <property type="evidence" value="ECO:0007669"/>
    <property type="project" value="InterPro"/>
</dbReference>
<feature type="compositionally biased region" description="Low complexity" evidence="2">
    <location>
        <begin position="396"/>
        <end position="410"/>
    </location>
</feature>
<dbReference type="EMBL" id="JAACJN010000091">
    <property type="protein sequence ID" value="KAF5376366.1"/>
    <property type="molecule type" value="Genomic_DNA"/>
</dbReference>
<dbReference type="Pfam" id="PF01595">
    <property type="entry name" value="CNNM"/>
    <property type="match status" value="1"/>
</dbReference>
<comment type="caution">
    <text evidence="4">The sequence shown here is derived from an EMBL/GenBank/DDBJ whole genome shotgun (WGS) entry which is preliminary data.</text>
</comment>
<organism evidence="4 5">
    <name type="scientific">Collybiopsis confluens</name>
    <dbReference type="NCBI Taxonomy" id="2823264"/>
    <lineage>
        <taxon>Eukaryota</taxon>
        <taxon>Fungi</taxon>
        <taxon>Dikarya</taxon>
        <taxon>Basidiomycota</taxon>
        <taxon>Agaricomycotina</taxon>
        <taxon>Agaricomycetes</taxon>
        <taxon>Agaricomycetidae</taxon>
        <taxon>Agaricales</taxon>
        <taxon>Marasmiineae</taxon>
        <taxon>Omphalotaceae</taxon>
        <taxon>Collybiopsis</taxon>
    </lineage>
</organism>
<proteinExistence type="predicted"/>
<dbReference type="GO" id="GO:0016020">
    <property type="term" value="C:membrane"/>
    <property type="evidence" value="ECO:0007669"/>
    <property type="project" value="UniProtKB-UniRule"/>
</dbReference>
<dbReference type="AlphaFoldDB" id="A0A8H5H3Q0"/>
<feature type="compositionally biased region" description="Polar residues" evidence="2">
    <location>
        <begin position="248"/>
        <end position="260"/>
    </location>
</feature>
<feature type="region of interest" description="Disordered" evidence="2">
    <location>
        <begin position="200"/>
        <end position="295"/>
    </location>
</feature>
<dbReference type="GO" id="GO:0005737">
    <property type="term" value="C:cytoplasm"/>
    <property type="evidence" value="ECO:0007669"/>
    <property type="project" value="TreeGrafter"/>
</dbReference>
<dbReference type="Gene3D" id="3.10.580.10">
    <property type="entry name" value="CBS-domain"/>
    <property type="match status" value="2"/>
</dbReference>
<sequence>MLDFSEIIPQSLFTRHGLYLGAKMAGFTKVVIYGLGIISWPVAKLLEFVLGPHHGIIYRRAELKELIAMHSSLATHGGDLKIDTVTIIGATLDLQEKVVRQAMTPIKDVFMLSIDSQLDYDLLRKICMTGHSRVPVYEEIEVPVHGQGVVDGRGRARTQLVKKILGILLVKQCVLLDPQMAIAASVKKVVKHSLTQRLRSRVMGDSSDSSDDESKEKASTNQKKSSRRRPKIKDIEEGSEDGEATLKSDGSPSRSLSKSNGHGLAGLDPAHFEITQSDKEPNTSNVNDGRSKGRSIHMPRAAAGMTSFSNLEQSLDTAISPLGIITLEDVLEELIGEEIYDEFDPQGAHGDPYVPPKVILPEQVKASNSVEPSNESHIHAKPTLKPLSLKGFNFLRSRSAPPSPRESISPGRGPSIPTASHDLEPALPLPRTKSHSNVEQWATASTPIEAEQEYPIRGPPSVIVEQHSSDSSSNSFPPDALFPIQSSLLELPSPKAVKISPGLPTILSPVAKVASAVPLGSRSASPAASLEAILLDRKRRIGTSGAVSPAIVLPSGTPTSSAVQSVSGPTGIRTTPSLKGARFKSTPLGGMDRAGTVPEMSDTAAEDHLTGTNDESRIPDGKDKEGPDKEDESAIGSSRFVI</sequence>
<evidence type="ECO:0000259" key="3">
    <source>
        <dbReference type="PROSITE" id="PS51846"/>
    </source>
</evidence>
<dbReference type="Proteomes" id="UP000518752">
    <property type="component" value="Unassembled WGS sequence"/>
</dbReference>
<accession>A0A8H5H3Q0</accession>
<feature type="compositionally biased region" description="Basic and acidic residues" evidence="2">
    <location>
        <begin position="605"/>
        <end position="627"/>
    </location>
</feature>
<protein>
    <recommendedName>
        <fullName evidence="3">CNNM transmembrane domain-containing protein</fullName>
    </recommendedName>
</protein>
<feature type="compositionally biased region" description="Polar residues" evidence="2">
    <location>
        <begin position="556"/>
        <end position="577"/>
    </location>
</feature>
<dbReference type="PROSITE" id="PS51846">
    <property type="entry name" value="CNNM"/>
    <property type="match status" value="1"/>
</dbReference>
<reference evidence="4 5" key="1">
    <citation type="journal article" date="2020" name="ISME J.">
        <title>Uncovering the hidden diversity of litter-decomposition mechanisms in mushroom-forming fungi.</title>
        <authorList>
            <person name="Floudas D."/>
            <person name="Bentzer J."/>
            <person name="Ahren D."/>
            <person name="Johansson T."/>
            <person name="Persson P."/>
            <person name="Tunlid A."/>
        </authorList>
    </citation>
    <scope>NUCLEOTIDE SEQUENCE [LARGE SCALE GENOMIC DNA]</scope>
    <source>
        <strain evidence="4 5">CBS 406.79</strain>
    </source>
</reference>
<evidence type="ECO:0000313" key="4">
    <source>
        <dbReference type="EMBL" id="KAF5376366.1"/>
    </source>
</evidence>
<keyword evidence="5" id="KW-1185">Reference proteome</keyword>
<name>A0A8H5H3Q0_9AGAR</name>
<dbReference type="InterPro" id="IPR045095">
    <property type="entry name" value="ACDP"/>
</dbReference>
<dbReference type="PANTHER" id="PTHR12064:SF90">
    <property type="entry name" value="CNNM TRANSMEMBRANE DOMAIN-CONTAINING PROTEIN"/>
    <property type="match status" value="1"/>
</dbReference>
<dbReference type="GO" id="GO:0030026">
    <property type="term" value="P:intracellular manganese ion homeostasis"/>
    <property type="evidence" value="ECO:0007669"/>
    <property type="project" value="TreeGrafter"/>
</dbReference>
<feature type="domain" description="CNNM transmembrane" evidence="3">
    <location>
        <begin position="1"/>
        <end position="84"/>
    </location>
</feature>
<evidence type="ECO:0000256" key="2">
    <source>
        <dbReference type="SAM" id="MobiDB-lite"/>
    </source>
</evidence>
<dbReference type="InterPro" id="IPR046342">
    <property type="entry name" value="CBS_dom_sf"/>
</dbReference>
<evidence type="ECO:0000256" key="1">
    <source>
        <dbReference type="PROSITE-ProRule" id="PRU01193"/>
    </source>
</evidence>
<dbReference type="InterPro" id="IPR002550">
    <property type="entry name" value="CNNM"/>
</dbReference>
<dbReference type="OrthoDB" id="5353557at2759"/>
<feature type="region of interest" description="Disordered" evidence="2">
    <location>
        <begin position="395"/>
        <end position="440"/>
    </location>
</feature>
<keyword evidence="1" id="KW-0812">Transmembrane</keyword>
<keyword evidence="1" id="KW-0472">Membrane</keyword>
<evidence type="ECO:0000313" key="5">
    <source>
        <dbReference type="Proteomes" id="UP000518752"/>
    </source>
</evidence>
<dbReference type="PANTHER" id="PTHR12064">
    <property type="entry name" value="METAL TRANSPORTER CNNM"/>
    <property type="match status" value="1"/>
</dbReference>
<keyword evidence="1" id="KW-1133">Transmembrane helix</keyword>
<feature type="region of interest" description="Disordered" evidence="2">
    <location>
        <begin position="556"/>
        <end position="642"/>
    </location>
</feature>
<gene>
    <name evidence="4" type="ORF">D9757_008634</name>
</gene>